<dbReference type="Proteomes" id="UP000282460">
    <property type="component" value="Unassembled WGS sequence"/>
</dbReference>
<keyword evidence="1" id="KW-1133">Transmembrane helix</keyword>
<feature type="domain" description="CshA" evidence="4">
    <location>
        <begin position="538"/>
        <end position="639"/>
    </location>
</feature>
<evidence type="ECO:0000259" key="5">
    <source>
        <dbReference type="Pfam" id="PF20009"/>
    </source>
</evidence>
<feature type="domain" description="Surface adhesin CshA non-repetitive" evidence="3">
    <location>
        <begin position="33"/>
        <end position="238"/>
    </location>
</feature>
<sequence length="792" mass="81533">MIAAIVLAILTLPLVAMPAQAQHASQGTGRYNDSVFWFEWEAVPNTGTTQTNTTTILGQPFAVTCSIANMTRERGTGAGDWLAPYRPGVYSGDMLDDLYNRGGTGTSNTMPIGLFTQQANSIEFDFSCSASLEGRPYPLAGLVMADAESTAPNELIAASIAPSGTWRVIDRARSTACESNSILASRTVSDTENRLSLASTGECTAGSPVNVAFMDGVTSATDVTVTGNGREAIALGVVASFEGSDAPASYGSASHGLTTTFTGGEIPEGPAVRTNDAAFELATPLLPTPRLGASVDPDVQPFTSADARADDLDVQVSYGNVNDEDAFAAGTTISVVPGQIHPLSVRCVGTGTVGGWIDWDRNGTFDSDERAQATCAAGAAALSWTVPADVQATPPGAFTFQRLRIASTADAVASPSGAATNGEVEDHTLSVNVPQPAANPDTRTTQFGTPVSVPVLGNDVTGGSPFDPASVRLLDGGTPVTSLVTDEGTFTVNETTGEITFAPAALFAGVTPAVPYRVTDEAGRSVESTLTVTVVAPTPVAVDDATTGAQGAKQTIDPVANDTAGAREVPLDASTLTLLDADGTPQSEIVVAGEGAYELKDGRIVFTPEGEFLGTATGIRYQIADANGTLVTAVYTPTVTVRPIVVVDAILAEAERGDTVSVDPSDSKPDLDPSTVRIIDAAGAQVTRFEVAGEGVWTVDAESGVITFTPASGFDGDPTPIRYTAVTAQGVTVQGTVEIRYSDSPWWGLAATGAALPTWTILVALVLSLAGVSLVARSRRTAVRAPADATRE</sequence>
<dbReference type="AlphaFoldDB" id="A0A3L7IXA3"/>
<keyword evidence="2" id="KW-0732">Signal</keyword>
<feature type="domain" description="CshA" evidence="4">
    <location>
        <begin position="435"/>
        <end position="534"/>
    </location>
</feature>
<dbReference type="Pfam" id="PF18651">
    <property type="entry name" value="CshA_NR2"/>
    <property type="match status" value="1"/>
</dbReference>
<evidence type="ECO:0000313" key="7">
    <source>
        <dbReference type="Proteomes" id="UP000282460"/>
    </source>
</evidence>
<evidence type="ECO:0008006" key="8">
    <source>
        <dbReference type="Google" id="ProtNLM"/>
    </source>
</evidence>
<organism evidence="6 7">
    <name type="scientific">Mycetocola zhadangensis</name>
    <dbReference type="NCBI Taxonomy" id="1164595"/>
    <lineage>
        <taxon>Bacteria</taxon>
        <taxon>Bacillati</taxon>
        <taxon>Actinomycetota</taxon>
        <taxon>Actinomycetes</taxon>
        <taxon>Micrococcales</taxon>
        <taxon>Microbacteriaceae</taxon>
        <taxon>Mycetocola</taxon>
    </lineage>
</organism>
<proteinExistence type="predicted"/>
<evidence type="ECO:0000313" key="6">
    <source>
        <dbReference type="EMBL" id="RLQ82793.1"/>
    </source>
</evidence>
<comment type="caution">
    <text evidence="6">The sequence shown here is derived from an EMBL/GenBank/DDBJ whole genome shotgun (WGS) entry which is preliminary data.</text>
</comment>
<accession>A0A3L7IXA3</accession>
<feature type="domain" description="CshA" evidence="4">
    <location>
        <begin position="659"/>
        <end position="736"/>
    </location>
</feature>
<keyword evidence="1" id="KW-0812">Transmembrane</keyword>
<evidence type="ECO:0000259" key="3">
    <source>
        <dbReference type="Pfam" id="PF18651"/>
    </source>
</evidence>
<dbReference type="Pfam" id="PF19076">
    <property type="entry name" value="CshA_repeat"/>
    <property type="match status" value="3"/>
</dbReference>
<protein>
    <recommendedName>
        <fullName evidence="8">CshA domain-containing protein</fullName>
    </recommendedName>
</protein>
<keyword evidence="7" id="KW-1185">Reference proteome</keyword>
<dbReference type="EMBL" id="RCWJ01000003">
    <property type="protein sequence ID" value="RLQ82793.1"/>
    <property type="molecule type" value="Genomic_DNA"/>
</dbReference>
<feature type="domain" description="GEVED" evidence="5">
    <location>
        <begin position="353"/>
        <end position="429"/>
    </location>
</feature>
<dbReference type="InterPro" id="IPR045474">
    <property type="entry name" value="GEVED"/>
</dbReference>
<evidence type="ECO:0000256" key="1">
    <source>
        <dbReference type="SAM" id="Phobius"/>
    </source>
</evidence>
<feature type="signal peptide" evidence="2">
    <location>
        <begin position="1"/>
        <end position="21"/>
    </location>
</feature>
<gene>
    <name evidence="6" type="ORF">D9V28_12675</name>
</gene>
<reference evidence="6 7" key="1">
    <citation type="submission" date="2018-10" db="EMBL/GenBank/DDBJ databases">
        <authorList>
            <person name="Li J."/>
        </authorList>
    </citation>
    <scope>NUCLEOTIDE SEQUENCE [LARGE SCALE GENOMIC DNA]</scope>
    <source>
        <strain evidence="6 7">ZD1-4</strain>
    </source>
</reference>
<dbReference type="NCBIfam" id="TIGR04225">
    <property type="entry name" value="CshA_fibril_rpt"/>
    <property type="match status" value="3"/>
</dbReference>
<feature type="transmembrane region" description="Helical" evidence="1">
    <location>
        <begin position="746"/>
        <end position="776"/>
    </location>
</feature>
<dbReference type="InterPro" id="IPR026395">
    <property type="entry name" value="CshA_fibril"/>
</dbReference>
<dbReference type="Pfam" id="PF20009">
    <property type="entry name" value="GEVED"/>
    <property type="match status" value="1"/>
</dbReference>
<dbReference type="InterPro" id="IPR040683">
    <property type="entry name" value="CshA_NR2"/>
</dbReference>
<name>A0A3L7IXA3_9MICO</name>
<keyword evidence="1" id="KW-0472">Membrane</keyword>
<evidence type="ECO:0000259" key="4">
    <source>
        <dbReference type="Pfam" id="PF19076"/>
    </source>
</evidence>
<evidence type="ECO:0000256" key="2">
    <source>
        <dbReference type="SAM" id="SignalP"/>
    </source>
</evidence>
<feature type="chain" id="PRO_5017944421" description="CshA domain-containing protein" evidence="2">
    <location>
        <begin position="22"/>
        <end position="792"/>
    </location>
</feature>